<comment type="subcellular location">
    <subcellularLocation>
        <location evidence="8">Cell membrane</location>
        <topology evidence="8">Multi-pass membrane protein</topology>
    </subcellularLocation>
    <subcellularLocation>
        <location evidence="1">Membrane</location>
        <topology evidence="1">Multi-pass membrane protein</topology>
    </subcellularLocation>
</comment>
<dbReference type="STRING" id="1051890.A0A3N4LV27"/>
<evidence type="ECO:0000256" key="8">
    <source>
        <dbReference type="RuleBase" id="RU366033"/>
    </source>
</evidence>
<keyword evidence="5 8" id="KW-1133">Transmembrane helix</keyword>
<keyword evidence="6 8" id="KW-0534">Nitrate assimilation</keyword>
<keyword evidence="3 8" id="KW-0813">Transport</keyword>
<feature type="transmembrane region" description="Helical" evidence="8">
    <location>
        <begin position="101"/>
        <end position="120"/>
    </location>
</feature>
<evidence type="ECO:0000256" key="1">
    <source>
        <dbReference type="ARBA" id="ARBA00004141"/>
    </source>
</evidence>
<feature type="transmembrane region" description="Helical" evidence="8">
    <location>
        <begin position="158"/>
        <end position="180"/>
    </location>
</feature>
<feature type="transmembrane region" description="Helical" evidence="8">
    <location>
        <begin position="487"/>
        <end position="508"/>
    </location>
</feature>
<feature type="transmembrane region" description="Helical" evidence="8">
    <location>
        <begin position="458"/>
        <end position="481"/>
    </location>
</feature>
<dbReference type="AlphaFoldDB" id="A0A3N4LV27"/>
<evidence type="ECO:0000256" key="2">
    <source>
        <dbReference type="ARBA" id="ARBA00008432"/>
    </source>
</evidence>
<dbReference type="GO" id="GO:0015112">
    <property type="term" value="F:nitrate transmembrane transporter activity"/>
    <property type="evidence" value="ECO:0007669"/>
    <property type="project" value="UniProtKB-UniRule"/>
</dbReference>
<feature type="transmembrane region" description="Helical" evidence="8">
    <location>
        <begin position="126"/>
        <end position="146"/>
    </location>
</feature>
<dbReference type="InterPro" id="IPR011701">
    <property type="entry name" value="MFS"/>
</dbReference>
<feature type="transmembrane region" description="Helical" evidence="8">
    <location>
        <begin position="398"/>
        <end position="417"/>
    </location>
</feature>
<feature type="transmembrane region" description="Helical" evidence="8">
    <location>
        <begin position="30"/>
        <end position="51"/>
    </location>
</feature>
<dbReference type="GO" id="GO:0015113">
    <property type="term" value="F:nitrite transmembrane transporter activity"/>
    <property type="evidence" value="ECO:0007669"/>
    <property type="project" value="InterPro"/>
</dbReference>
<evidence type="ECO:0000256" key="3">
    <source>
        <dbReference type="ARBA" id="ARBA00022448"/>
    </source>
</evidence>
<protein>
    <recommendedName>
        <fullName evidence="8">Nitrate/nitrite transporter</fullName>
    </recommendedName>
</protein>
<dbReference type="OrthoDB" id="434240at2759"/>
<evidence type="ECO:0000256" key="6">
    <source>
        <dbReference type="ARBA" id="ARBA00023063"/>
    </source>
</evidence>
<evidence type="ECO:0000256" key="5">
    <source>
        <dbReference type="ARBA" id="ARBA00022989"/>
    </source>
</evidence>
<dbReference type="InParanoid" id="A0A3N4LV27"/>
<dbReference type="EMBL" id="ML121533">
    <property type="protein sequence ID" value="RPB26727.1"/>
    <property type="molecule type" value="Genomic_DNA"/>
</dbReference>
<feature type="domain" description="Major facilitator superfamily (MFS) profile" evidence="9">
    <location>
        <begin position="34"/>
        <end position="511"/>
    </location>
</feature>
<dbReference type="InterPro" id="IPR004737">
    <property type="entry name" value="NO3_transporter_NarK/NarU-like"/>
</dbReference>
<keyword evidence="8" id="KW-1003">Cell membrane</keyword>
<dbReference type="InterPro" id="IPR020846">
    <property type="entry name" value="MFS_dom"/>
</dbReference>
<dbReference type="InterPro" id="IPR036259">
    <property type="entry name" value="MFS_trans_sf"/>
</dbReference>
<keyword evidence="7 8" id="KW-0472">Membrane</keyword>
<dbReference type="PANTHER" id="PTHR23515">
    <property type="entry name" value="HIGH-AFFINITY NITRATE TRANSPORTER 2.3"/>
    <property type="match status" value="1"/>
</dbReference>
<organism evidence="10 11">
    <name type="scientific">Terfezia boudieri ATCC MYA-4762</name>
    <dbReference type="NCBI Taxonomy" id="1051890"/>
    <lineage>
        <taxon>Eukaryota</taxon>
        <taxon>Fungi</taxon>
        <taxon>Dikarya</taxon>
        <taxon>Ascomycota</taxon>
        <taxon>Pezizomycotina</taxon>
        <taxon>Pezizomycetes</taxon>
        <taxon>Pezizales</taxon>
        <taxon>Pezizaceae</taxon>
        <taxon>Terfezia</taxon>
    </lineage>
</organism>
<evidence type="ECO:0000313" key="11">
    <source>
        <dbReference type="Proteomes" id="UP000267821"/>
    </source>
</evidence>
<dbReference type="PROSITE" id="PS50850">
    <property type="entry name" value="MFS"/>
    <property type="match status" value="1"/>
</dbReference>
<dbReference type="GO" id="GO:0005886">
    <property type="term" value="C:plasma membrane"/>
    <property type="evidence" value="ECO:0007669"/>
    <property type="project" value="UniProtKB-SubCell"/>
</dbReference>
<dbReference type="Pfam" id="PF07690">
    <property type="entry name" value="MFS_1"/>
    <property type="match status" value="1"/>
</dbReference>
<evidence type="ECO:0000256" key="4">
    <source>
        <dbReference type="ARBA" id="ARBA00022692"/>
    </source>
</evidence>
<proteinExistence type="inferred from homology"/>
<dbReference type="Proteomes" id="UP000267821">
    <property type="component" value="Unassembled WGS sequence"/>
</dbReference>
<sequence length="516" mass="55797">MAISVLWAAPKVNPINHKAQSVPALNPLNLYGRTFFFSTVGFMIAFMSWYAWTPLLSKTIKEDLHLSSTDIANSNVLALTATLLIRFMVGPLCDRFGPRLVYIGLLLVGMIPTAMAGFVTSARGVLVIRFFVGILGGTFVPCQVWSMQFFDKNVIGTANGLMAGIGNAGGGITYFVMPAIFDSLVHKQKLTPHVAWRVSFVVPAILITATALGMLFLCEDTPTGKWADRNKMVTGSSGNSTPVKTSGVVVELPNGGKLGLDRSTSNSTLEEKKEPIEGYVSDVEAPRLGEVEIARAEVEIARAEVVKAPTFREAFRILTSLQCILLALPYACSFGGELAVNSILGAYYMNRFPHLTQTSSGKWAAMFGFLNVVFRPAGGMLSDVIYRRTNRSVSAKKFWLVFLGIGQGILYLTIGLLNTRTESTMFGLVALLAFFMDASNGANFAIVPHVFPQANGILSGFIGAAGNLGGVIFALLFRFNGIHYGRVIWWIGCICLAVNVGISWIRVIPKGQVGGH</sequence>
<keyword evidence="11" id="KW-1185">Reference proteome</keyword>
<evidence type="ECO:0000259" key="9">
    <source>
        <dbReference type="PROSITE" id="PS50850"/>
    </source>
</evidence>
<feature type="transmembrane region" description="Helical" evidence="8">
    <location>
        <begin position="317"/>
        <end position="343"/>
    </location>
</feature>
<evidence type="ECO:0000256" key="7">
    <source>
        <dbReference type="ARBA" id="ARBA00023136"/>
    </source>
</evidence>
<gene>
    <name evidence="10" type="ORF">L211DRAFT_649730</name>
</gene>
<dbReference type="NCBIfam" id="TIGR00886">
    <property type="entry name" value="2A0108"/>
    <property type="match status" value="1"/>
</dbReference>
<dbReference type="FunFam" id="1.20.1250.20:FF:000382">
    <property type="entry name" value="Nitrate transporter CrnA"/>
    <property type="match status" value="1"/>
</dbReference>
<feature type="transmembrane region" description="Helical" evidence="8">
    <location>
        <begin position="71"/>
        <end position="89"/>
    </location>
</feature>
<dbReference type="Gene3D" id="1.20.1250.20">
    <property type="entry name" value="MFS general substrate transporter like domains"/>
    <property type="match status" value="2"/>
</dbReference>
<reference evidence="10 11" key="1">
    <citation type="journal article" date="2018" name="Nat. Ecol. Evol.">
        <title>Pezizomycetes genomes reveal the molecular basis of ectomycorrhizal truffle lifestyle.</title>
        <authorList>
            <person name="Murat C."/>
            <person name="Payen T."/>
            <person name="Noel B."/>
            <person name="Kuo A."/>
            <person name="Morin E."/>
            <person name="Chen J."/>
            <person name="Kohler A."/>
            <person name="Krizsan K."/>
            <person name="Balestrini R."/>
            <person name="Da Silva C."/>
            <person name="Montanini B."/>
            <person name="Hainaut M."/>
            <person name="Levati E."/>
            <person name="Barry K.W."/>
            <person name="Belfiori B."/>
            <person name="Cichocki N."/>
            <person name="Clum A."/>
            <person name="Dockter R.B."/>
            <person name="Fauchery L."/>
            <person name="Guy J."/>
            <person name="Iotti M."/>
            <person name="Le Tacon F."/>
            <person name="Lindquist E.A."/>
            <person name="Lipzen A."/>
            <person name="Malagnac F."/>
            <person name="Mello A."/>
            <person name="Molinier V."/>
            <person name="Miyauchi S."/>
            <person name="Poulain J."/>
            <person name="Riccioni C."/>
            <person name="Rubini A."/>
            <person name="Sitrit Y."/>
            <person name="Splivallo R."/>
            <person name="Traeger S."/>
            <person name="Wang M."/>
            <person name="Zifcakova L."/>
            <person name="Wipf D."/>
            <person name="Zambonelli A."/>
            <person name="Paolocci F."/>
            <person name="Nowrousian M."/>
            <person name="Ottonello S."/>
            <person name="Baldrian P."/>
            <person name="Spatafora J.W."/>
            <person name="Henrissat B."/>
            <person name="Nagy L.G."/>
            <person name="Aury J.M."/>
            <person name="Wincker P."/>
            <person name="Grigoriev I.V."/>
            <person name="Bonfante P."/>
            <person name="Martin F.M."/>
        </authorList>
    </citation>
    <scope>NUCLEOTIDE SEQUENCE [LARGE SCALE GENOMIC DNA]</scope>
    <source>
        <strain evidence="10 11">ATCC MYA-4762</strain>
    </source>
</reference>
<dbReference type="InterPro" id="IPR044772">
    <property type="entry name" value="NO3_transporter"/>
</dbReference>
<evidence type="ECO:0000313" key="10">
    <source>
        <dbReference type="EMBL" id="RPB26727.1"/>
    </source>
</evidence>
<dbReference type="GO" id="GO:0042128">
    <property type="term" value="P:nitrate assimilation"/>
    <property type="evidence" value="ECO:0007669"/>
    <property type="project" value="UniProtKB-UniRule"/>
</dbReference>
<accession>A0A3N4LV27</accession>
<feature type="transmembrane region" description="Helical" evidence="8">
    <location>
        <begin position="363"/>
        <end position="386"/>
    </location>
</feature>
<feature type="transmembrane region" description="Helical" evidence="8">
    <location>
        <begin position="423"/>
        <end position="446"/>
    </location>
</feature>
<name>A0A3N4LV27_9PEZI</name>
<feature type="transmembrane region" description="Helical" evidence="8">
    <location>
        <begin position="200"/>
        <end position="218"/>
    </location>
</feature>
<comment type="similarity">
    <text evidence="2 8">Belongs to the major facilitator superfamily. Nitrate/nitrite porter (TC 2.A.1.8) family.</text>
</comment>
<dbReference type="SUPFAM" id="SSF103473">
    <property type="entry name" value="MFS general substrate transporter"/>
    <property type="match status" value="1"/>
</dbReference>
<keyword evidence="4 8" id="KW-0812">Transmembrane</keyword>